<dbReference type="PIRSF" id="PIRSF028458">
    <property type="entry name" value="UCP028458_glyceroPtfrase"/>
    <property type="match status" value="1"/>
</dbReference>
<sequence>MNRGTLNVLKPESLPTSSTNPKHSQFRYLFYVTLSYSFSVLRPLEKVIKKRGGEVAWFIPNGSEAEPFLQDSDLRLQTVGQVKAFDAHATLAPGNFIPDFFPGIKVQVFHGFDSGKKGKFNIRGFFDLYCTQGPNITQGFSAINDGTCEVVETGWAKLDPLFTLHPNTATYQTEKPLILYAPTFSPKLTSTTQLFQHIQQLVENRDWHWIVKLHPKATQEEVAMYKGLACDKLKFVETGDIIPLLQAADVILSDTSSILAEFALQQKVVVAFNNRRPEPWMLNFQSASELEHELEKAFDVEADLLAQIKSHCDAIHPYRDGLSSERTLDAIDRFVRSGNGHLKPKPLNLLRRFKIRKKLKYYRWR</sequence>
<dbReference type="InterPro" id="IPR007554">
    <property type="entry name" value="Glycerophosphate_synth"/>
</dbReference>
<keyword evidence="3" id="KW-1185">Reference proteome</keyword>
<gene>
    <name evidence="2" type="ORF">GCM10009332_18190</name>
</gene>
<proteinExistence type="predicted"/>
<reference evidence="2" key="1">
    <citation type="journal article" date="2014" name="Int. J. Syst. Evol. Microbiol.">
        <title>Complete genome sequence of Corynebacterium casei LMG S-19264T (=DSM 44701T), isolated from a smear-ripened cheese.</title>
        <authorList>
            <consortium name="US DOE Joint Genome Institute (JGI-PGF)"/>
            <person name="Walter F."/>
            <person name="Albersmeier A."/>
            <person name="Kalinowski J."/>
            <person name="Ruckert C."/>
        </authorList>
    </citation>
    <scope>NUCLEOTIDE SEQUENCE</scope>
    <source>
        <strain evidence="2">JCM 30804</strain>
    </source>
</reference>
<evidence type="ECO:0000313" key="2">
    <source>
        <dbReference type="EMBL" id="GGI81204.1"/>
    </source>
</evidence>
<accession>A0A917JR85</accession>
<dbReference type="InterPro" id="IPR043148">
    <property type="entry name" value="TagF_C"/>
</dbReference>
<name>A0A917JR85_9GAMM</name>
<dbReference type="EMBL" id="BMPZ01000004">
    <property type="protein sequence ID" value="GGI81204.1"/>
    <property type="molecule type" value="Genomic_DNA"/>
</dbReference>
<comment type="caution">
    <text evidence="2">The sequence shown here is derived from an EMBL/GenBank/DDBJ whole genome shotgun (WGS) entry which is preliminary data.</text>
</comment>
<evidence type="ECO:0000313" key="3">
    <source>
        <dbReference type="Proteomes" id="UP000613743"/>
    </source>
</evidence>
<dbReference type="Pfam" id="PF04464">
    <property type="entry name" value="Glyphos_transf"/>
    <property type="match status" value="1"/>
</dbReference>
<dbReference type="SUPFAM" id="SSF53756">
    <property type="entry name" value="UDP-Glycosyltransferase/glycogen phosphorylase"/>
    <property type="match status" value="1"/>
</dbReference>
<evidence type="ECO:0000256" key="1">
    <source>
        <dbReference type="SAM" id="MobiDB-lite"/>
    </source>
</evidence>
<dbReference type="AlphaFoldDB" id="A0A917JR85"/>
<dbReference type="Proteomes" id="UP000613743">
    <property type="component" value="Unassembled WGS sequence"/>
</dbReference>
<dbReference type="GO" id="GO:0047355">
    <property type="term" value="F:CDP-glycerol glycerophosphotransferase activity"/>
    <property type="evidence" value="ECO:0007669"/>
    <property type="project" value="InterPro"/>
</dbReference>
<feature type="region of interest" description="Disordered" evidence="1">
    <location>
        <begin position="1"/>
        <end position="21"/>
    </location>
</feature>
<dbReference type="GO" id="GO:0016020">
    <property type="term" value="C:membrane"/>
    <property type="evidence" value="ECO:0007669"/>
    <property type="project" value="InterPro"/>
</dbReference>
<dbReference type="InterPro" id="IPR016886">
    <property type="entry name" value="UCP028458_glyceroPtfrase"/>
</dbReference>
<dbReference type="Gene3D" id="3.40.50.12580">
    <property type="match status" value="1"/>
</dbReference>
<reference evidence="2" key="2">
    <citation type="submission" date="2020-09" db="EMBL/GenBank/DDBJ databases">
        <authorList>
            <person name="Sun Q."/>
            <person name="Ohkuma M."/>
        </authorList>
    </citation>
    <scope>NUCLEOTIDE SEQUENCE</scope>
    <source>
        <strain evidence="2">JCM 30804</strain>
    </source>
</reference>
<protein>
    <submittedName>
        <fullName evidence="2">CDP-glycerol--glycerophosphate glycerophosphotransferase</fullName>
    </submittedName>
</protein>
<organism evidence="2 3">
    <name type="scientific">Shewanella gelidii</name>
    <dbReference type="NCBI Taxonomy" id="1642821"/>
    <lineage>
        <taxon>Bacteria</taxon>
        <taxon>Pseudomonadati</taxon>
        <taxon>Pseudomonadota</taxon>
        <taxon>Gammaproteobacteria</taxon>
        <taxon>Alteromonadales</taxon>
        <taxon>Shewanellaceae</taxon>
        <taxon>Shewanella</taxon>
    </lineage>
</organism>